<proteinExistence type="predicted"/>
<protein>
    <submittedName>
        <fullName evidence="1">Nicotinic acetylcholine receptor subunit beta</fullName>
    </submittedName>
</protein>
<dbReference type="EMBL" id="AAKOCB010000003">
    <property type="protein sequence ID" value="ECT8538352.1"/>
    <property type="molecule type" value="Genomic_DNA"/>
</dbReference>
<organism evidence="1">
    <name type="scientific">Salmonella virchow</name>
    <dbReference type="NCBI Taxonomy" id="48409"/>
    <lineage>
        <taxon>Bacteria</taxon>
        <taxon>Pseudomonadati</taxon>
        <taxon>Pseudomonadota</taxon>
        <taxon>Gammaproteobacteria</taxon>
        <taxon>Enterobacterales</taxon>
        <taxon>Enterobacteriaceae</taxon>
        <taxon>Salmonella</taxon>
    </lineage>
</organism>
<accession>A0A5I5HI68</accession>
<sequence length="87" mass="9910">MNISTIYRHPAELEAEAMLCREHPYPESFTFTERTTERMNRARAGLVHVMTEIAPTLDDEQSSVVNCWLSKILVLVESTSIDAEKKA</sequence>
<reference evidence="1" key="1">
    <citation type="submission" date="2018-07" db="EMBL/GenBank/DDBJ databases">
        <authorList>
            <consortium name="PulseNet: The National Subtyping Network for Foodborne Disease Surveillance"/>
            <person name="Tarr C.L."/>
            <person name="Trees E."/>
            <person name="Katz L.S."/>
            <person name="Carleton-Romer H.A."/>
            <person name="Stroika S."/>
            <person name="Kucerova Z."/>
            <person name="Roache K.F."/>
            <person name="Sabol A.L."/>
            <person name="Besser J."/>
            <person name="Gerner-Smidt P."/>
        </authorList>
    </citation>
    <scope>NUCLEOTIDE SEQUENCE</scope>
    <source>
        <strain evidence="1">PNUSAS007903</strain>
    </source>
</reference>
<name>A0A5I5HI68_SALVI</name>
<evidence type="ECO:0000313" key="1">
    <source>
        <dbReference type="EMBL" id="ECT8538352.1"/>
    </source>
</evidence>
<keyword evidence="1" id="KW-0675">Receptor</keyword>
<comment type="caution">
    <text evidence="1">The sequence shown here is derived from an EMBL/GenBank/DDBJ whole genome shotgun (WGS) entry which is preliminary data.</text>
</comment>
<gene>
    <name evidence="1" type="ORF">B0F00_05890</name>
</gene>
<dbReference type="AlphaFoldDB" id="A0A5I5HI68"/>